<proteinExistence type="predicted"/>
<feature type="transmembrane region" description="Helical" evidence="6">
    <location>
        <begin position="75"/>
        <end position="92"/>
    </location>
</feature>
<evidence type="ECO:0000256" key="2">
    <source>
        <dbReference type="ARBA" id="ARBA00022475"/>
    </source>
</evidence>
<keyword evidence="4 6" id="KW-1133">Transmembrane helix</keyword>
<feature type="transmembrane region" description="Helical" evidence="6">
    <location>
        <begin position="20"/>
        <end position="37"/>
    </location>
</feature>
<feature type="transmembrane region" description="Helical" evidence="6">
    <location>
        <begin position="156"/>
        <end position="177"/>
    </location>
</feature>
<feature type="transmembrane region" description="Helical" evidence="6">
    <location>
        <begin position="98"/>
        <end position="118"/>
    </location>
</feature>
<feature type="domain" description="Integral membrane bound transporter" evidence="7">
    <location>
        <begin position="416"/>
        <end position="543"/>
    </location>
</feature>
<evidence type="ECO:0000256" key="1">
    <source>
        <dbReference type="ARBA" id="ARBA00004651"/>
    </source>
</evidence>
<keyword evidence="9" id="KW-1185">Reference proteome</keyword>
<dbReference type="PANTHER" id="PTHR30509:SF34">
    <property type="entry name" value="F3L24.34 PROTEIN"/>
    <property type="match status" value="1"/>
</dbReference>
<dbReference type="EMBL" id="JABTTQ020000344">
    <property type="protein sequence ID" value="KAK6140305.1"/>
    <property type="molecule type" value="Genomic_DNA"/>
</dbReference>
<evidence type="ECO:0000256" key="6">
    <source>
        <dbReference type="SAM" id="Phobius"/>
    </source>
</evidence>
<protein>
    <recommendedName>
        <fullName evidence="7">Integral membrane bound transporter domain-containing protein</fullName>
    </recommendedName>
</protein>
<evidence type="ECO:0000256" key="5">
    <source>
        <dbReference type="ARBA" id="ARBA00023136"/>
    </source>
</evidence>
<evidence type="ECO:0000256" key="4">
    <source>
        <dbReference type="ARBA" id="ARBA00022989"/>
    </source>
</evidence>
<name>A0ABR0W285_REHGL</name>
<keyword evidence="2" id="KW-1003">Cell membrane</keyword>
<evidence type="ECO:0000256" key="3">
    <source>
        <dbReference type="ARBA" id="ARBA00022692"/>
    </source>
</evidence>
<keyword evidence="3 6" id="KW-0812">Transmembrane</keyword>
<keyword evidence="5 6" id="KW-0472">Membrane</keyword>
<comment type="subcellular location">
    <subcellularLocation>
        <location evidence="1">Cell membrane</location>
        <topology evidence="1">Multi-pass membrane protein</topology>
    </subcellularLocation>
</comment>
<dbReference type="PANTHER" id="PTHR30509">
    <property type="entry name" value="P-HYDROXYBENZOIC ACID EFFLUX PUMP SUBUNIT-RELATED"/>
    <property type="match status" value="1"/>
</dbReference>
<dbReference type="Pfam" id="PF13515">
    <property type="entry name" value="FUSC_2"/>
    <property type="match status" value="1"/>
</dbReference>
<sequence length="770" mass="85997">MASTAKDHARIIWRMRLCSAIRAALACAIVGAATFYRPKFLADQLKFPAFSYVTVVLIVSDATLGDTLRGCWHALYATVQVVPLAMLGRWLVAPTASGGFPLGMAAIVAAMAAFLVVLPESTHLTAKRIALGQIALVCTEAVIGRDDNKYGFMHPLHIGASTALGALACVLALLLPFPGLAHYKVQKLCKVYAENASERMKIYLKAFNAQDHQTKTELVLQAKPIAEMGNKLLQIIRISQEGMPWERPWSRYAKHDSINVIVNRLQSIELAIRAMEYSLVSSPSSPVQTLDQQQLSDVLQGLASQVQKKIDEIKHFSPLDSETAPQTRDHEFIKKDVSLPIESIVPITKYESACFFFSCVDMLNDTLHNNNGAILPTENQTQTELSIIQKLRFWFFKLTASERLESAFKYSISLGLAVLLGMIIERENGCWASLTVAISYVTGRQAIITIANTRAQGTALGSVYGVICCFLFHHSELKLLAILPWIIFTSILRHSKMYGQTGGVTAAIGALLILGRNNYTNPNEFAIGRLTSVFIGLSCFVVVELLLQPIRAATLAERHVFMALLSFKDCLSETRFYYSGRKIETISKFQELRENERKLESLVKDADSEPDFWYLPFNTCCYNKLVKSLSNVVNMLYFVVNNLQLLSETEQSGTVGKEFQKQLSYELEELQGTVNTSLEKVSVMKSIADQSQDMLRELEEGKLQSREKLNDLIIEEAMRITEEGCEDEKHLRILRCLGAIGFCISSLRKEVDEVDICIKEIVRWENNSGK</sequence>
<dbReference type="InterPro" id="IPR049453">
    <property type="entry name" value="Memb_transporter_dom"/>
</dbReference>
<feature type="transmembrane region" description="Helical" evidence="6">
    <location>
        <begin position="49"/>
        <end position="68"/>
    </location>
</feature>
<comment type="caution">
    <text evidence="8">The sequence shown here is derived from an EMBL/GenBank/DDBJ whole genome shotgun (WGS) entry which is preliminary data.</text>
</comment>
<accession>A0ABR0W285</accession>
<evidence type="ECO:0000313" key="8">
    <source>
        <dbReference type="EMBL" id="KAK6140305.1"/>
    </source>
</evidence>
<evidence type="ECO:0000259" key="7">
    <source>
        <dbReference type="Pfam" id="PF13515"/>
    </source>
</evidence>
<reference evidence="8 9" key="1">
    <citation type="journal article" date="2021" name="Comput. Struct. Biotechnol. J.">
        <title>De novo genome assembly of the potent medicinal plant Rehmannia glutinosa using nanopore technology.</title>
        <authorList>
            <person name="Ma L."/>
            <person name="Dong C."/>
            <person name="Song C."/>
            <person name="Wang X."/>
            <person name="Zheng X."/>
            <person name="Niu Y."/>
            <person name="Chen S."/>
            <person name="Feng W."/>
        </authorList>
    </citation>
    <scope>NUCLEOTIDE SEQUENCE [LARGE SCALE GENOMIC DNA]</scope>
    <source>
        <strain evidence="8">DH-2019</strain>
    </source>
</reference>
<organism evidence="8 9">
    <name type="scientific">Rehmannia glutinosa</name>
    <name type="common">Chinese foxglove</name>
    <dbReference type="NCBI Taxonomy" id="99300"/>
    <lineage>
        <taxon>Eukaryota</taxon>
        <taxon>Viridiplantae</taxon>
        <taxon>Streptophyta</taxon>
        <taxon>Embryophyta</taxon>
        <taxon>Tracheophyta</taxon>
        <taxon>Spermatophyta</taxon>
        <taxon>Magnoliopsida</taxon>
        <taxon>eudicotyledons</taxon>
        <taxon>Gunneridae</taxon>
        <taxon>Pentapetalae</taxon>
        <taxon>asterids</taxon>
        <taxon>lamiids</taxon>
        <taxon>Lamiales</taxon>
        <taxon>Orobanchaceae</taxon>
        <taxon>Rehmannieae</taxon>
        <taxon>Rehmannia</taxon>
    </lineage>
</organism>
<gene>
    <name evidence="8" type="ORF">DH2020_025942</name>
</gene>
<dbReference type="Proteomes" id="UP001318860">
    <property type="component" value="Unassembled WGS sequence"/>
</dbReference>
<evidence type="ECO:0000313" key="9">
    <source>
        <dbReference type="Proteomes" id="UP001318860"/>
    </source>
</evidence>